<dbReference type="Gene3D" id="1.10.10.10">
    <property type="entry name" value="Winged helix-like DNA-binding domain superfamily/Winged helix DNA-binding domain"/>
    <property type="match status" value="1"/>
</dbReference>
<dbReference type="InterPro" id="IPR053173">
    <property type="entry name" value="SAM-binding_MTase"/>
</dbReference>
<feature type="domain" description="S-adenosylmethionine-dependent methyltransferase Rv2258c-like winged HTH" evidence="2">
    <location>
        <begin position="33"/>
        <end position="99"/>
    </location>
</feature>
<evidence type="ECO:0000259" key="2">
    <source>
        <dbReference type="Pfam" id="PF21320"/>
    </source>
</evidence>
<comment type="caution">
    <text evidence="3">The sequence shown here is derived from an EMBL/GenBank/DDBJ whole genome shotgun (WGS) entry which is preliminary data.</text>
</comment>
<keyword evidence="3" id="KW-0808">Transferase</keyword>
<dbReference type="AlphaFoldDB" id="A0A428Y350"/>
<proteinExistence type="predicted"/>
<dbReference type="OrthoDB" id="9801363at2"/>
<name>A0A428Y350_KIBAR</name>
<keyword evidence="3" id="KW-0489">Methyltransferase</keyword>
<organism evidence="3 4">
    <name type="scientific">Kibdelosporangium aridum</name>
    <dbReference type="NCBI Taxonomy" id="2030"/>
    <lineage>
        <taxon>Bacteria</taxon>
        <taxon>Bacillati</taxon>
        <taxon>Actinomycetota</taxon>
        <taxon>Actinomycetes</taxon>
        <taxon>Pseudonocardiales</taxon>
        <taxon>Pseudonocardiaceae</taxon>
        <taxon>Kibdelosporangium</taxon>
    </lineage>
</organism>
<dbReference type="SUPFAM" id="SSF53335">
    <property type="entry name" value="S-adenosyl-L-methionine-dependent methyltransferases"/>
    <property type="match status" value="1"/>
</dbReference>
<dbReference type="Proteomes" id="UP000287547">
    <property type="component" value="Unassembled WGS sequence"/>
</dbReference>
<dbReference type="Gene3D" id="3.40.50.150">
    <property type="entry name" value="Vaccinia Virus protein VP39"/>
    <property type="match status" value="1"/>
</dbReference>
<evidence type="ECO:0000313" key="4">
    <source>
        <dbReference type="Proteomes" id="UP000287547"/>
    </source>
</evidence>
<dbReference type="GO" id="GO:0032259">
    <property type="term" value="P:methylation"/>
    <property type="evidence" value="ECO:0007669"/>
    <property type="project" value="UniProtKB-KW"/>
</dbReference>
<sequence length="359" mass="37850">MTIAEATAVDTARLERLLGAAVTDAGATSAAGLIVLGERLGLWAALADGPLTTAELAARTGTVERHVREWARAQAAGGYLTYHAGTAGDTELYSLDPEQTLAFDPDGPVNLGSMFRLAVTLLRGLDRLETSMRTGRGIGYDEQDDAVVSGIADFFRAGYTTHLLDEWIPSLEGVSERLTAGARVADVGCGHGITTILLAQRFPASTFHGFDFDPGSIEQARAAATDAGVADRVHFELCDATEIPALGYDLVCTFDALHDYGQPDHAARRVRECLEPGGSWMVVEPKAGDTVADNLNPVGRLYYSGSTYLCVPNSLSQGGAALGAQAGEQALRQVISGAGFGDVRVTAETPFNIVLHARV</sequence>
<dbReference type="CDD" id="cd02440">
    <property type="entry name" value="AdoMet_MTases"/>
    <property type="match status" value="1"/>
</dbReference>
<dbReference type="Pfam" id="PF21320">
    <property type="entry name" value="WHD_Rv2258c"/>
    <property type="match status" value="1"/>
</dbReference>
<protein>
    <submittedName>
        <fullName evidence="3">Class I SAM-dependent methyltransferase</fullName>
    </submittedName>
</protein>
<dbReference type="InterPro" id="IPR048711">
    <property type="entry name" value="WHD_Rv2258c"/>
</dbReference>
<dbReference type="PANTHER" id="PTHR45128">
    <property type="entry name" value="METHYLTRANSFERASE TYPE 11"/>
    <property type="match status" value="1"/>
</dbReference>
<accession>A0A428Y350</accession>
<dbReference type="Pfam" id="PF13847">
    <property type="entry name" value="Methyltransf_31"/>
    <property type="match status" value="1"/>
</dbReference>
<dbReference type="InterPro" id="IPR025714">
    <property type="entry name" value="Methyltranfer_dom"/>
</dbReference>
<dbReference type="PANTHER" id="PTHR45128:SF2">
    <property type="entry name" value="METHYLTRANSFERASE DOMAIN-CONTAINING PROTEIN"/>
    <property type="match status" value="1"/>
</dbReference>
<evidence type="ECO:0000259" key="1">
    <source>
        <dbReference type="Pfam" id="PF13847"/>
    </source>
</evidence>
<gene>
    <name evidence="3" type="ORF">DMH04_53180</name>
</gene>
<feature type="domain" description="Methyltransferase" evidence="1">
    <location>
        <begin position="179"/>
        <end position="287"/>
    </location>
</feature>
<evidence type="ECO:0000313" key="3">
    <source>
        <dbReference type="EMBL" id="RSM61991.1"/>
    </source>
</evidence>
<dbReference type="InterPro" id="IPR036388">
    <property type="entry name" value="WH-like_DNA-bd_sf"/>
</dbReference>
<reference evidence="3 4" key="1">
    <citation type="submission" date="2018-05" db="EMBL/GenBank/DDBJ databases">
        <title>Evolution of GPA BGCs.</title>
        <authorList>
            <person name="Waglechner N."/>
            <person name="Wright G.D."/>
        </authorList>
    </citation>
    <scope>NUCLEOTIDE SEQUENCE [LARGE SCALE GENOMIC DNA]</scope>
    <source>
        <strain evidence="3 4">A82846</strain>
    </source>
</reference>
<dbReference type="RefSeq" id="WP_037275401.1">
    <property type="nucleotide sequence ID" value="NZ_QHKI01000109.1"/>
</dbReference>
<dbReference type="GO" id="GO:0008168">
    <property type="term" value="F:methyltransferase activity"/>
    <property type="evidence" value="ECO:0007669"/>
    <property type="project" value="UniProtKB-KW"/>
</dbReference>
<dbReference type="InterPro" id="IPR029063">
    <property type="entry name" value="SAM-dependent_MTases_sf"/>
</dbReference>
<dbReference type="SUPFAM" id="SSF46785">
    <property type="entry name" value="Winged helix' DNA-binding domain"/>
    <property type="match status" value="1"/>
</dbReference>
<dbReference type="EMBL" id="QHKI01000109">
    <property type="protein sequence ID" value="RSM61991.1"/>
    <property type="molecule type" value="Genomic_DNA"/>
</dbReference>
<dbReference type="InterPro" id="IPR036390">
    <property type="entry name" value="WH_DNA-bd_sf"/>
</dbReference>